<dbReference type="InterPro" id="IPR001304">
    <property type="entry name" value="C-type_lectin-like"/>
</dbReference>
<evidence type="ECO:0000256" key="1">
    <source>
        <dbReference type="ARBA" id="ARBA00023157"/>
    </source>
</evidence>
<dbReference type="Gene3D" id="3.10.100.10">
    <property type="entry name" value="Mannose-Binding Protein A, subunit A"/>
    <property type="match status" value="3"/>
</dbReference>
<dbReference type="CDD" id="cd00037">
    <property type="entry name" value="CLECT"/>
    <property type="match status" value="3"/>
</dbReference>
<name>A0ABQ8TUW5_PERAM</name>
<dbReference type="InterPro" id="IPR016186">
    <property type="entry name" value="C-type_lectin-like/link_sf"/>
</dbReference>
<evidence type="ECO:0000313" key="3">
    <source>
        <dbReference type="EMBL" id="KAJ4450506.1"/>
    </source>
</evidence>
<comment type="caution">
    <text evidence="3">The sequence shown here is derived from an EMBL/GenBank/DDBJ whole genome shotgun (WGS) entry which is preliminary data.</text>
</comment>
<organism evidence="3 4">
    <name type="scientific">Periplaneta americana</name>
    <name type="common">American cockroach</name>
    <name type="synonym">Blatta americana</name>
    <dbReference type="NCBI Taxonomy" id="6978"/>
    <lineage>
        <taxon>Eukaryota</taxon>
        <taxon>Metazoa</taxon>
        <taxon>Ecdysozoa</taxon>
        <taxon>Arthropoda</taxon>
        <taxon>Hexapoda</taxon>
        <taxon>Insecta</taxon>
        <taxon>Pterygota</taxon>
        <taxon>Neoptera</taxon>
        <taxon>Polyneoptera</taxon>
        <taxon>Dictyoptera</taxon>
        <taxon>Blattodea</taxon>
        <taxon>Blattoidea</taxon>
        <taxon>Blattidae</taxon>
        <taxon>Blattinae</taxon>
        <taxon>Periplaneta</taxon>
    </lineage>
</organism>
<dbReference type="SMART" id="SM00034">
    <property type="entry name" value="CLECT"/>
    <property type="match status" value="2"/>
</dbReference>
<evidence type="ECO:0000259" key="2">
    <source>
        <dbReference type="PROSITE" id="PS50041"/>
    </source>
</evidence>
<dbReference type="EMBL" id="JAJSOF020000003">
    <property type="protein sequence ID" value="KAJ4450506.1"/>
    <property type="molecule type" value="Genomic_DNA"/>
</dbReference>
<accession>A0ABQ8TUW5</accession>
<gene>
    <name evidence="3" type="ORF">ANN_01933</name>
</gene>
<dbReference type="PROSITE" id="PS50041">
    <property type="entry name" value="C_TYPE_LECTIN_2"/>
    <property type="match status" value="1"/>
</dbReference>
<dbReference type="SUPFAM" id="SSF56436">
    <property type="entry name" value="C-type lectin-like"/>
    <property type="match status" value="3"/>
</dbReference>
<evidence type="ECO:0000313" key="4">
    <source>
        <dbReference type="Proteomes" id="UP001148838"/>
    </source>
</evidence>
<dbReference type="InterPro" id="IPR050111">
    <property type="entry name" value="C-type_lectin/snaclec_domain"/>
</dbReference>
<keyword evidence="1" id="KW-1015">Disulfide bond</keyword>
<keyword evidence="4" id="KW-1185">Reference proteome</keyword>
<sequence>AQHSIEKEHKILFDHTKVINKSSHYWDCTIKEAIEIKLEKNNFNRDGGLQLSQAWTPALDQLRPSYNQAPPLIPGPNYELLPELGYYKFYPARVNWFLARETCMKEGAYLLVLNSEKEFQAIKKMWETHPKVTNDWKDDVIHVGITDHKIEGQFYTIFGLVKNCFQNVGDVIVGGRRIKCVRCAVDMALLAEEETVLRDMLLELNGILVVYFQVSLDHGPTDEHDGIWHVDVDHTTTKCEKSETVHVVATVTAPFMRPGPNYEFVPELGYYKFHPITVDWYVARRTCAKEGAYLMVLSSEKEFQAIRKIWDRQPKLTNDWRNDFIHVGLTDHETEGQFYSIFGRTVSVLQPFENKHCLNVRHVSQQVIASQFVHLQCYMMRGAYVRPSMASTITGFDSIGLFPLGSIFILAISFDNCYQVSLDHGPSDEYNGIWHVDVDHTTTKCERSETVHLVATVTGSTLSHTGIMRYLCCVAPSLKPGPNYEFLPELGYYKFHPITVDWNVARETCMKEGAHLLVLNSEKEFQAVKKIWDRQPKLTNDWTNDYLQVGLTDHETEGQFYSIFGEHVNTTGYAIWKAGEPNSGTGVNCAAVNRGGELYDSYCTRKLAFVCEQKL</sequence>
<feature type="non-terminal residue" evidence="3">
    <location>
        <position position="1"/>
    </location>
</feature>
<dbReference type="PROSITE" id="PS00615">
    <property type="entry name" value="C_TYPE_LECTIN_1"/>
    <property type="match status" value="1"/>
</dbReference>
<dbReference type="InterPro" id="IPR016187">
    <property type="entry name" value="CTDL_fold"/>
</dbReference>
<dbReference type="PANTHER" id="PTHR22803">
    <property type="entry name" value="MANNOSE, PHOSPHOLIPASE, LECTIN RECEPTOR RELATED"/>
    <property type="match status" value="1"/>
</dbReference>
<feature type="domain" description="C-type lectin" evidence="2">
    <location>
        <begin position="493"/>
        <end position="612"/>
    </location>
</feature>
<dbReference type="InterPro" id="IPR018378">
    <property type="entry name" value="C-type_lectin_CS"/>
</dbReference>
<dbReference type="Proteomes" id="UP001148838">
    <property type="component" value="Unassembled WGS sequence"/>
</dbReference>
<reference evidence="3 4" key="1">
    <citation type="journal article" date="2022" name="Allergy">
        <title>Genome assembly and annotation of Periplaneta americana reveal a comprehensive cockroach allergen profile.</title>
        <authorList>
            <person name="Wang L."/>
            <person name="Xiong Q."/>
            <person name="Saelim N."/>
            <person name="Wang L."/>
            <person name="Nong W."/>
            <person name="Wan A.T."/>
            <person name="Shi M."/>
            <person name="Liu X."/>
            <person name="Cao Q."/>
            <person name="Hui J.H.L."/>
            <person name="Sookrung N."/>
            <person name="Leung T.F."/>
            <person name="Tungtrongchitr A."/>
            <person name="Tsui S.K.W."/>
        </authorList>
    </citation>
    <scope>NUCLEOTIDE SEQUENCE [LARGE SCALE GENOMIC DNA]</scope>
    <source>
        <strain evidence="3">PWHHKU_190912</strain>
    </source>
</reference>
<proteinExistence type="predicted"/>
<protein>
    <recommendedName>
        <fullName evidence="2">C-type lectin domain-containing protein</fullName>
    </recommendedName>
</protein>
<dbReference type="Pfam" id="PF00059">
    <property type="entry name" value="Lectin_C"/>
    <property type="match status" value="1"/>
</dbReference>